<evidence type="ECO:0000313" key="4">
    <source>
        <dbReference type="Proteomes" id="UP001310594"/>
    </source>
</evidence>
<feature type="transmembrane region" description="Helical" evidence="2">
    <location>
        <begin position="331"/>
        <end position="352"/>
    </location>
</feature>
<dbReference type="Proteomes" id="UP001310594">
    <property type="component" value="Unassembled WGS sequence"/>
</dbReference>
<feature type="transmembrane region" description="Helical" evidence="2">
    <location>
        <begin position="300"/>
        <end position="319"/>
    </location>
</feature>
<gene>
    <name evidence="3" type="ORF">LTR97_010275</name>
</gene>
<comment type="caution">
    <text evidence="3">The sequence shown here is derived from an EMBL/GenBank/DDBJ whole genome shotgun (WGS) entry which is preliminary data.</text>
</comment>
<protein>
    <recommendedName>
        <fullName evidence="5">Transmembrane protein</fullName>
    </recommendedName>
</protein>
<evidence type="ECO:0000256" key="1">
    <source>
        <dbReference type="SAM" id="MobiDB-lite"/>
    </source>
</evidence>
<feature type="transmembrane region" description="Helical" evidence="2">
    <location>
        <begin position="246"/>
        <end position="263"/>
    </location>
</feature>
<evidence type="ECO:0008006" key="5">
    <source>
        <dbReference type="Google" id="ProtNLM"/>
    </source>
</evidence>
<keyword evidence="2" id="KW-0812">Transmembrane</keyword>
<feature type="transmembrane region" description="Helical" evidence="2">
    <location>
        <begin position="359"/>
        <end position="378"/>
    </location>
</feature>
<reference evidence="3" key="1">
    <citation type="submission" date="2023-08" db="EMBL/GenBank/DDBJ databases">
        <title>Black Yeasts Isolated from many extreme environments.</title>
        <authorList>
            <person name="Coleine C."/>
            <person name="Stajich J.E."/>
            <person name="Selbmann L."/>
        </authorList>
    </citation>
    <scope>NUCLEOTIDE SEQUENCE</scope>
    <source>
        <strain evidence="3">CCFEE 5810</strain>
    </source>
</reference>
<organism evidence="3 4">
    <name type="scientific">Elasticomyces elasticus</name>
    <dbReference type="NCBI Taxonomy" id="574655"/>
    <lineage>
        <taxon>Eukaryota</taxon>
        <taxon>Fungi</taxon>
        <taxon>Dikarya</taxon>
        <taxon>Ascomycota</taxon>
        <taxon>Pezizomycotina</taxon>
        <taxon>Dothideomycetes</taxon>
        <taxon>Dothideomycetidae</taxon>
        <taxon>Mycosphaerellales</taxon>
        <taxon>Teratosphaeriaceae</taxon>
        <taxon>Elasticomyces</taxon>
    </lineage>
</organism>
<sequence>MSLGLANNSYSSDSWYGFEQAVTEILWRLSTNYAYDDVSAASTDYDYSYNLDFINYTSYVTVVYLDSGGCKGPTGELNCSAACADPVRVWGDAATLSNCMVYPLIASAYGKGLLNYTVMSTYNRTTGDRTYTNTAPSTADSFGIKPDANLNLSSAEPWKVINRCTEAYCNAISGDGSNCTITDAMGWNPTWHIGDYRPQLHFNTTLCQGINASLNQDLGGVGMIIAYLIQVSILLAAWLIQGVNSVGTAVFVWVALLIGRPRDRGNHWRNAKRLQRRVKHSRQAVALKAALVEFQRTQTFFVLAVSVAALLAVSNPTYLQVASYQQLWNNITFISTIALSGCYPVVLNLLILRKTANSSLYLLCISTCCAVVATALWIRTVIQQPQPGDMVPSNGYHLPECGTSELTNPTWNCLQVGGNYLYGINADGTILSFPLAVLLFLVVEEAKVFTAPRSSNMTADKVSIFEYTRYLFGLDRSPAYRRFSRECRVAGAGLWARTPPRVKSVLGESRQATRSWHRSVTWKSQDVSSNISFRYPHVAGRWSTMRSRLFIPCYIWARRMSSIAWTSTCEYCNCHNIPLAILDALYKYVPILTEFPLAAFNAVLLARYSSYMGLRTSGSWSLGQVISVTIWVPVLSEYAYLLICGIEEGFEYRLASPYHVKKDDDDEEDEGHDALPVSNSGDDLAKLSTRSNSMAKLPSDEVEMTSPKPHATRSDSEMTLLAPQRSW</sequence>
<dbReference type="AlphaFoldDB" id="A0AAN7VV46"/>
<keyword evidence="2" id="KW-0472">Membrane</keyword>
<feature type="region of interest" description="Disordered" evidence="1">
    <location>
        <begin position="662"/>
        <end position="727"/>
    </location>
</feature>
<name>A0AAN7VV46_9PEZI</name>
<keyword evidence="2" id="KW-1133">Transmembrane helix</keyword>
<accession>A0AAN7VV46</accession>
<feature type="transmembrane region" description="Helical" evidence="2">
    <location>
        <begin position="420"/>
        <end position="443"/>
    </location>
</feature>
<dbReference type="EMBL" id="JAVRQU010000017">
    <property type="protein sequence ID" value="KAK5693705.1"/>
    <property type="molecule type" value="Genomic_DNA"/>
</dbReference>
<evidence type="ECO:0000313" key="3">
    <source>
        <dbReference type="EMBL" id="KAK5693705.1"/>
    </source>
</evidence>
<evidence type="ECO:0000256" key="2">
    <source>
        <dbReference type="SAM" id="Phobius"/>
    </source>
</evidence>
<proteinExistence type="predicted"/>